<dbReference type="PANTHER" id="PTHR11439">
    <property type="entry name" value="GAG-POL-RELATED RETROTRANSPOSON"/>
    <property type="match status" value="1"/>
</dbReference>
<reference evidence="1" key="1">
    <citation type="submission" date="2015-10" db="EMBL/GenBank/DDBJ databases">
        <authorList>
            <person name="Martinez-Garcia P.J."/>
            <person name="Crepeau M.W."/>
            <person name="Puiu D."/>
            <person name="Gonzalez-Ibeas D."/>
            <person name="Whalen J."/>
            <person name="Stevens K."/>
            <person name="Paul R."/>
            <person name="Butterfield T."/>
            <person name="Britton M."/>
            <person name="Reagan R."/>
            <person name="Chakraborty S."/>
            <person name="Walawage S.L."/>
            <person name="Vasquez-Gross H.A."/>
            <person name="Cardeno C."/>
            <person name="Famula R."/>
            <person name="Pratt K."/>
            <person name="Kuruganti S."/>
            <person name="Aradhya M.K."/>
            <person name="Leslie C.A."/>
            <person name="Dandekar A.M."/>
            <person name="Salzberg S.L."/>
            <person name="Wegrzyn J.L."/>
            <person name="Langley C.H."/>
            <person name="Neale D.B."/>
        </authorList>
    </citation>
    <scope>NUCLEOTIDE SEQUENCE</scope>
    <source>
        <tissue evidence="1">Leaves</tissue>
    </source>
</reference>
<evidence type="ECO:0000313" key="1">
    <source>
        <dbReference type="EMBL" id="KAF5460611.1"/>
    </source>
</evidence>
<gene>
    <name evidence="1" type="ORF">F2P56_020469</name>
</gene>
<sequence>MAGAKPLASPTVAGTKLSRTKGELLYDPSTYRQIIGALQYCTITRPDISYAINQLCQYMHQPRTPHLQAMKRVLRYLKGTIVNHGLFYTPSPLQLHTYCDSNWAGNPDDKRSTRGYGVFLGRNLVSWS</sequence>
<comment type="caution">
    <text evidence="1">The sequence shown here is derived from an EMBL/GenBank/DDBJ whole genome shotgun (WGS) entry which is preliminary data.</text>
</comment>
<evidence type="ECO:0008006" key="3">
    <source>
        <dbReference type="Google" id="ProtNLM"/>
    </source>
</evidence>
<dbReference type="Proteomes" id="UP000619265">
    <property type="component" value="Unassembled WGS sequence"/>
</dbReference>
<dbReference type="EMBL" id="LIHL02000009">
    <property type="protein sequence ID" value="KAF5460611.1"/>
    <property type="molecule type" value="Genomic_DNA"/>
</dbReference>
<proteinExistence type="predicted"/>
<reference evidence="1" key="2">
    <citation type="submission" date="2020-03" db="EMBL/GenBank/DDBJ databases">
        <title>Walnut 2.0.</title>
        <authorList>
            <person name="Marrano A."/>
            <person name="Britton M."/>
            <person name="Zimin A.V."/>
            <person name="Zaini P.A."/>
            <person name="Workman R."/>
            <person name="Puiu D."/>
            <person name="Bianco L."/>
            <person name="Allen B.J."/>
            <person name="Troggio M."/>
            <person name="Leslie C.A."/>
            <person name="Timp W."/>
            <person name="Dendekar A."/>
            <person name="Salzberg S.L."/>
            <person name="Neale D.B."/>
        </authorList>
    </citation>
    <scope>NUCLEOTIDE SEQUENCE</scope>
    <source>
        <tissue evidence="1">Leaves</tissue>
    </source>
</reference>
<evidence type="ECO:0000313" key="2">
    <source>
        <dbReference type="Proteomes" id="UP000619265"/>
    </source>
</evidence>
<dbReference type="AlphaFoldDB" id="A0A833U4I9"/>
<dbReference type="PANTHER" id="PTHR11439:SF500">
    <property type="entry name" value="RNA-DIRECTED DNA POLYMERASE"/>
    <property type="match status" value="1"/>
</dbReference>
<accession>A0A833U4I9</accession>
<protein>
    <recommendedName>
        <fullName evidence="3">Secreted RxLR effector protein 161-like</fullName>
    </recommendedName>
</protein>
<organism evidence="1 2">
    <name type="scientific">Juglans regia</name>
    <name type="common">English walnut</name>
    <dbReference type="NCBI Taxonomy" id="51240"/>
    <lineage>
        <taxon>Eukaryota</taxon>
        <taxon>Viridiplantae</taxon>
        <taxon>Streptophyta</taxon>
        <taxon>Embryophyta</taxon>
        <taxon>Tracheophyta</taxon>
        <taxon>Spermatophyta</taxon>
        <taxon>Magnoliopsida</taxon>
        <taxon>eudicotyledons</taxon>
        <taxon>Gunneridae</taxon>
        <taxon>Pentapetalae</taxon>
        <taxon>rosids</taxon>
        <taxon>fabids</taxon>
        <taxon>Fagales</taxon>
        <taxon>Juglandaceae</taxon>
        <taxon>Juglans</taxon>
    </lineage>
</organism>
<name>A0A833U4I9_JUGRE</name>
<dbReference type="Gramene" id="Jr09_10450_p1">
    <property type="protein sequence ID" value="cds.Jr09_10450_p1"/>
    <property type="gene ID" value="Jr09_10450"/>
</dbReference>